<dbReference type="AlphaFoldDB" id="A0A9D1AEI6"/>
<dbReference type="InterPro" id="IPR011961">
    <property type="entry name" value="RimM"/>
</dbReference>
<evidence type="ECO:0000256" key="2">
    <source>
        <dbReference type="ARBA" id="ARBA00022517"/>
    </source>
</evidence>
<sequence>MELKGEKMKNEFLQVGVITSPHGLAGEVKVFPSTDDPARFKKLKKVLLGEEKKVLEISQVRFFKNMVILRFKDHPKIESVMGYRGKALFVSREEALPLEENQYYIPDLVGMEVVGEEGGFLGTLTEVLQTGANDVYVVKKEDGKEILIPAIRSCILQVSTEENRMVVHLLEGL</sequence>
<keyword evidence="3 5" id="KW-0698">rRNA processing</keyword>
<comment type="function">
    <text evidence="5">An accessory protein needed during the final step in the assembly of 30S ribosomal subunit, possibly for assembly of the head region. Essential for efficient processing of 16S rRNA. May be needed both before and after RbfA during the maturation of 16S rRNA. It has affinity for free ribosomal 30S subunits but not for 70S ribosomes.</text>
</comment>
<keyword evidence="2 5" id="KW-0690">Ribosome biogenesis</keyword>
<comment type="subcellular location">
    <subcellularLocation>
        <location evidence="5">Cytoplasm</location>
    </subcellularLocation>
</comment>
<dbReference type="InterPro" id="IPR036976">
    <property type="entry name" value="RimM_N_sf"/>
</dbReference>
<dbReference type="InterPro" id="IPR002676">
    <property type="entry name" value="RimM_N"/>
</dbReference>
<dbReference type="Pfam" id="PF01782">
    <property type="entry name" value="RimM"/>
    <property type="match status" value="1"/>
</dbReference>
<dbReference type="PANTHER" id="PTHR33692:SF1">
    <property type="entry name" value="RIBOSOME MATURATION FACTOR RIMM"/>
    <property type="match status" value="1"/>
</dbReference>
<comment type="domain">
    <text evidence="5">The PRC barrel domain binds ribosomal protein uS19.</text>
</comment>
<evidence type="ECO:0000256" key="1">
    <source>
        <dbReference type="ARBA" id="ARBA00022490"/>
    </source>
</evidence>
<dbReference type="InterPro" id="IPR009000">
    <property type="entry name" value="Transl_B-barrel_sf"/>
</dbReference>
<dbReference type="NCBIfam" id="TIGR02273">
    <property type="entry name" value="16S_RimM"/>
    <property type="match status" value="1"/>
</dbReference>
<proteinExistence type="inferred from homology"/>
<dbReference type="Pfam" id="PF24986">
    <property type="entry name" value="PRC_RimM"/>
    <property type="match status" value="1"/>
</dbReference>
<accession>A0A9D1AEI6</accession>
<feature type="domain" description="RimM N-terminal" evidence="6">
    <location>
        <begin position="14"/>
        <end position="93"/>
    </location>
</feature>
<evidence type="ECO:0000313" key="8">
    <source>
        <dbReference type="EMBL" id="HIR14479.1"/>
    </source>
</evidence>
<dbReference type="GO" id="GO:0005737">
    <property type="term" value="C:cytoplasm"/>
    <property type="evidence" value="ECO:0007669"/>
    <property type="project" value="UniProtKB-SubCell"/>
</dbReference>
<dbReference type="HAMAP" id="MF_00014">
    <property type="entry name" value="Ribosome_mat_RimM"/>
    <property type="match status" value="1"/>
</dbReference>
<dbReference type="EMBL" id="DVGK01000125">
    <property type="protein sequence ID" value="HIR14479.1"/>
    <property type="molecule type" value="Genomic_DNA"/>
</dbReference>
<dbReference type="SUPFAM" id="SSF50346">
    <property type="entry name" value="PRC-barrel domain"/>
    <property type="match status" value="1"/>
</dbReference>
<keyword evidence="4 5" id="KW-0143">Chaperone</keyword>
<dbReference type="InterPro" id="IPR056792">
    <property type="entry name" value="PRC_RimM"/>
</dbReference>
<evidence type="ECO:0000256" key="3">
    <source>
        <dbReference type="ARBA" id="ARBA00022552"/>
    </source>
</evidence>
<dbReference type="Gene3D" id="2.30.30.240">
    <property type="entry name" value="PRC-barrel domain"/>
    <property type="match status" value="1"/>
</dbReference>
<dbReference type="GO" id="GO:0006364">
    <property type="term" value="P:rRNA processing"/>
    <property type="evidence" value="ECO:0007669"/>
    <property type="project" value="UniProtKB-UniRule"/>
</dbReference>
<comment type="similarity">
    <text evidence="5">Belongs to the RimM family.</text>
</comment>
<dbReference type="PANTHER" id="PTHR33692">
    <property type="entry name" value="RIBOSOME MATURATION FACTOR RIMM"/>
    <property type="match status" value="1"/>
</dbReference>
<name>A0A9D1AEI6_9FIRM</name>
<dbReference type="Proteomes" id="UP000886757">
    <property type="component" value="Unassembled WGS sequence"/>
</dbReference>
<gene>
    <name evidence="5 8" type="primary">rimM</name>
    <name evidence="8" type="ORF">IAB31_11220</name>
</gene>
<keyword evidence="1 5" id="KW-0963">Cytoplasm</keyword>
<dbReference type="Gene3D" id="2.40.30.60">
    <property type="entry name" value="RimM"/>
    <property type="match status" value="1"/>
</dbReference>
<evidence type="ECO:0000256" key="4">
    <source>
        <dbReference type="ARBA" id="ARBA00023186"/>
    </source>
</evidence>
<evidence type="ECO:0000259" key="6">
    <source>
        <dbReference type="Pfam" id="PF01782"/>
    </source>
</evidence>
<dbReference type="SUPFAM" id="SSF50447">
    <property type="entry name" value="Translation proteins"/>
    <property type="match status" value="1"/>
</dbReference>
<dbReference type="GO" id="GO:0043022">
    <property type="term" value="F:ribosome binding"/>
    <property type="evidence" value="ECO:0007669"/>
    <property type="project" value="InterPro"/>
</dbReference>
<reference evidence="8" key="2">
    <citation type="journal article" date="2021" name="PeerJ">
        <title>Extensive microbial diversity within the chicken gut microbiome revealed by metagenomics and culture.</title>
        <authorList>
            <person name="Gilroy R."/>
            <person name="Ravi A."/>
            <person name="Getino M."/>
            <person name="Pursley I."/>
            <person name="Horton D.L."/>
            <person name="Alikhan N.F."/>
            <person name="Baker D."/>
            <person name="Gharbi K."/>
            <person name="Hall N."/>
            <person name="Watson M."/>
            <person name="Adriaenssens E.M."/>
            <person name="Foster-Nyarko E."/>
            <person name="Jarju S."/>
            <person name="Secka A."/>
            <person name="Antonio M."/>
            <person name="Oren A."/>
            <person name="Chaudhuri R.R."/>
            <person name="La Ragione R."/>
            <person name="Hildebrand F."/>
            <person name="Pallen M.J."/>
        </authorList>
    </citation>
    <scope>NUCLEOTIDE SEQUENCE</scope>
    <source>
        <strain evidence="8">ChiSjej4B22-8148</strain>
    </source>
</reference>
<comment type="caution">
    <text evidence="8">The sequence shown here is derived from an EMBL/GenBank/DDBJ whole genome shotgun (WGS) entry which is preliminary data.</text>
</comment>
<reference evidence="8" key="1">
    <citation type="submission" date="2020-10" db="EMBL/GenBank/DDBJ databases">
        <authorList>
            <person name="Gilroy R."/>
        </authorList>
    </citation>
    <scope>NUCLEOTIDE SEQUENCE</scope>
    <source>
        <strain evidence="8">ChiSjej4B22-8148</strain>
    </source>
</reference>
<evidence type="ECO:0000313" key="9">
    <source>
        <dbReference type="Proteomes" id="UP000886757"/>
    </source>
</evidence>
<dbReference type="GO" id="GO:0005840">
    <property type="term" value="C:ribosome"/>
    <property type="evidence" value="ECO:0007669"/>
    <property type="project" value="InterPro"/>
</dbReference>
<comment type="subunit">
    <text evidence="5">Binds ribosomal protein uS19.</text>
</comment>
<organism evidence="8 9">
    <name type="scientific">Candidatus Choladousia intestinavium</name>
    <dbReference type="NCBI Taxonomy" id="2840727"/>
    <lineage>
        <taxon>Bacteria</taxon>
        <taxon>Bacillati</taxon>
        <taxon>Bacillota</taxon>
        <taxon>Clostridia</taxon>
        <taxon>Lachnospirales</taxon>
        <taxon>Lachnospiraceae</taxon>
        <taxon>Lachnospiraceae incertae sedis</taxon>
        <taxon>Candidatus Choladousia</taxon>
    </lineage>
</organism>
<evidence type="ECO:0000256" key="5">
    <source>
        <dbReference type="HAMAP-Rule" id="MF_00014"/>
    </source>
</evidence>
<protein>
    <recommendedName>
        <fullName evidence="5">Ribosome maturation factor RimM</fullName>
    </recommendedName>
</protein>
<dbReference type="InterPro" id="IPR011033">
    <property type="entry name" value="PRC_barrel-like_sf"/>
</dbReference>
<feature type="domain" description="Ribosome maturation factor RimM PRC barrel" evidence="7">
    <location>
        <begin position="107"/>
        <end position="173"/>
    </location>
</feature>
<dbReference type="GO" id="GO:0042274">
    <property type="term" value="P:ribosomal small subunit biogenesis"/>
    <property type="evidence" value="ECO:0007669"/>
    <property type="project" value="UniProtKB-UniRule"/>
</dbReference>
<evidence type="ECO:0000259" key="7">
    <source>
        <dbReference type="Pfam" id="PF24986"/>
    </source>
</evidence>